<dbReference type="Pfam" id="PF00293">
    <property type="entry name" value="NUDIX"/>
    <property type="match status" value="1"/>
</dbReference>
<dbReference type="Gene3D" id="3.90.79.10">
    <property type="entry name" value="Nucleoside Triphosphate Pyrophosphohydrolase"/>
    <property type="match status" value="1"/>
</dbReference>
<dbReference type="GO" id="GO:0006754">
    <property type="term" value="P:ATP biosynthetic process"/>
    <property type="evidence" value="ECO:0007669"/>
    <property type="project" value="TreeGrafter"/>
</dbReference>
<name>A0A381Y290_9ZZZZ</name>
<dbReference type="PANTHER" id="PTHR21340">
    <property type="entry name" value="DIADENOSINE 5,5-P1,P4-TETRAPHOSPHATE PYROPHOSPHOHYDROLASE MUTT"/>
    <property type="match status" value="1"/>
</dbReference>
<dbReference type="PROSITE" id="PS51462">
    <property type="entry name" value="NUDIX"/>
    <property type="match status" value="1"/>
</dbReference>
<sequence length="133" mass="15970">MFIKKNGRWDLPKGKMEQGVNKKNTAIIEISEETGLPENQLSILKKLIPTHHQKQIEGKIIEKKTYWYLVEFKGEFTAPLVPDQHEGITECRWFYFDELMLVLEESHERIRYLLDFFLNMPFYKKYRPQLFSA</sequence>
<protein>
    <recommendedName>
        <fullName evidence="2">Nudix hydrolase domain-containing protein</fullName>
    </recommendedName>
</protein>
<evidence type="ECO:0000259" key="2">
    <source>
        <dbReference type="PROSITE" id="PS51462"/>
    </source>
</evidence>
<dbReference type="GO" id="GO:0006167">
    <property type="term" value="P:AMP biosynthetic process"/>
    <property type="evidence" value="ECO:0007669"/>
    <property type="project" value="TreeGrafter"/>
</dbReference>
<proteinExistence type="predicted"/>
<dbReference type="InterPro" id="IPR051325">
    <property type="entry name" value="Nudix_hydrolase_domain"/>
</dbReference>
<organism evidence="3">
    <name type="scientific">marine metagenome</name>
    <dbReference type="NCBI Taxonomy" id="408172"/>
    <lineage>
        <taxon>unclassified sequences</taxon>
        <taxon>metagenomes</taxon>
        <taxon>ecological metagenomes</taxon>
    </lineage>
</organism>
<keyword evidence="1" id="KW-0378">Hydrolase</keyword>
<dbReference type="PANTHER" id="PTHR21340:SF0">
    <property type="entry name" value="BIS(5'-NUCLEOSYL)-TETRAPHOSPHATASE [ASYMMETRICAL]"/>
    <property type="match status" value="1"/>
</dbReference>
<dbReference type="GO" id="GO:0004081">
    <property type="term" value="F:bis(5'-nucleosyl)-tetraphosphatase (asymmetrical) activity"/>
    <property type="evidence" value="ECO:0007669"/>
    <property type="project" value="TreeGrafter"/>
</dbReference>
<dbReference type="EMBL" id="UINC01017059">
    <property type="protein sequence ID" value="SVA70527.1"/>
    <property type="molecule type" value="Genomic_DNA"/>
</dbReference>
<accession>A0A381Y290</accession>
<dbReference type="InterPro" id="IPR015797">
    <property type="entry name" value="NUDIX_hydrolase-like_dom_sf"/>
</dbReference>
<feature type="domain" description="Nudix hydrolase" evidence="2">
    <location>
        <begin position="1"/>
        <end position="117"/>
    </location>
</feature>
<dbReference type="InterPro" id="IPR000086">
    <property type="entry name" value="NUDIX_hydrolase_dom"/>
</dbReference>
<dbReference type="SUPFAM" id="SSF55811">
    <property type="entry name" value="Nudix"/>
    <property type="match status" value="1"/>
</dbReference>
<evidence type="ECO:0000256" key="1">
    <source>
        <dbReference type="ARBA" id="ARBA00022801"/>
    </source>
</evidence>
<dbReference type="AlphaFoldDB" id="A0A381Y290"/>
<reference evidence="3" key="1">
    <citation type="submission" date="2018-05" db="EMBL/GenBank/DDBJ databases">
        <authorList>
            <person name="Lanie J.A."/>
            <person name="Ng W.-L."/>
            <person name="Kazmierczak K.M."/>
            <person name="Andrzejewski T.M."/>
            <person name="Davidsen T.M."/>
            <person name="Wayne K.J."/>
            <person name="Tettelin H."/>
            <person name="Glass J.I."/>
            <person name="Rusch D."/>
            <person name="Podicherti R."/>
            <person name="Tsui H.-C.T."/>
            <person name="Winkler M.E."/>
        </authorList>
    </citation>
    <scope>NUCLEOTIDE SEQUENCE</scope>
</reference>
<gene>
    <name evidence="3" type="ORF">METZ01_LOCUS123381</name>
</gene>
<evidence type="ECO:0000313" key="3">
    <source>
        <dbReference type="EMBL" id="SVA70527.1"/>
    </source>
</evidence>